<reference evidence="9 10" key="1">
    <citation type="submission" date="2019-07" db="EMBL/GenBank/DDBJ databases">
        <title>Finished genome of Venturia effusa.</title>
        <authorList>
            <person name="Young C.A."/>
            <person name="Cox M.P."/>
            <person name="Ganley A.R.D."/>
            <person name="David W.J."/>
        </authorList>
    </citation>
    <scope>NUCLEOTIDE SEQUENCE [LARGE SCALE GENOMIC DNA]</scope>
    <source>
        <strain evidence="10">albino</strain>
    </source>
</reference>
<keyword evidence="10" id="KW-1185">Reference proteome</keyword>
<dbReference type="InterPro" id="IPR016035">
    <property type="entry name" value="Acyl_Trfase/lysoPLipase"/>
</dbReference>
<gene>
    <name evidence="9" type="ORF">FKW77_010522</name>
</gene>
<comment type="subcellular location">
    <subcellularLocation>
        <location evidence="6">Membrane</location>
        <topology evidence="6">Single-pass membrane protein</topology>
    </subcellularLocation>
</comment>
<dbReference type="Proteomes" id="UP000316270">
    <property type="component" value="Chromosome 2"/>
</dbReference>
<feature type="short sequence motif" description="GXGXXG" evidence="5">
    <location>
        <begin position="230"/>
        <end position="235"/>
    </location>
</feature>
<dbReference type="GO" id="GO:0006641">
    <property type="term" value="P:triglyceride metabolic process"/>
    <property type="evidence" value="ECO:0007669"/>
    <property type="project" value="UniProtKB-ARBA"/>
</dbReference>
<dbReference type="InterPro" id="IPR002641">
    <property type="entry name" value="PNPLA_dom"/>
</dbReference>
<dbReference type="InterPro" id="IPR050301">
    <property type="entry name" value="NTE"/>
</dbReference>
<name>A0A517L0J3_9PEZI</name>
<evidence type="ECO:0000256" key="4">
    <source>
        <dbReference type="ARBA" id="ARBA00023098"/>
    </source>
</evidence>
<feature type="compositionally biased region" description="Polar residues" evidence="7">
    <location>
        <begin position="712"/>
        <end position="734"/>
    </location>
</feature>
<keyword evidence="3 5" id="KW-0442">Lipid degradation</keyword>
<feature type="region of interest" description="Disordered" evidence="7">
    <location>
        <begin position="1"/>
        <end position="30"/>
    </location>
</feature>
<keyword evidence="4 5" id="KW-0443">Lipid metabolism</keyword>
<dbReference type="EC" id="3.1.1.-" evidence="6"/>
<feature type="domain" description="PNPLA" evidence="8">
    <location>
        <begin position="226"/>
        <end position="423"/>
    </location>
</feature>
<feature type="compositionally biased region" description="Low complexity" evidence="7">
    <location>
        <begin position="695"/>
        <end position="705"/>
    </location>
</feature>
<evidence type="ECO:0000256" key="2">
    <source>
        <dbReference type="ARBA" id="ARBA00022801"/>
    </source>
</evidence>
<dbReference type="GO" id="GO:0016042">
    <property type="term" value="P:lipid catabolic process"/>
    <property type="evidence" value="ECO:0007669"/>
    <property type="project" value="UniProtKB-UniRule"/>
</dbReference>
<feature type="region of interest" description="Disordered" evidence="7">
    <location>
        <begin position="614"/>
        <end position="734"/>
    </location>
</feature>
<evidence type="ECO:0000313" key="9">
    <source>
        <dbReference type="EMBL" id="QDS69160.1"/>
    </source>
</evidence>
<dbReference type="EMBL" id="CP042186">
    <property type="protein sequence ID" value="QDS69160.1"/>
    <property type="molecule type" value="Genomic_DNA"/>
</dbReference>
<feature type="compositionally biased region" description="Pro residues" evidence="7">
    <location>
        <begin position="652"/>
        <end position="661"/>
    </location>
</feature>
<feature type="compositionally biased region" description="Polar residues" evidence="7">
    <location>
        <begin position="750"/>
        <end position="762"/>
    </location>
</feature>
<dbReference type="PANTHER" id="PTHR14226">
    <property type="entry name" value="NEUROPATHY TARGET ESTERASE/SWISS CHEESE D.MELANOGASTER"/>
    <property type="match status" value="1"/>
</dbReference>
<sequence length="869" mass="97191">MSFLHDAGAASSHHRNSKLRSNGSEVTVPARRLRKSQSLLSPLVELYRHPTRPWEGLLGIWKGQEPKPTKEVEEKRAEIQDRSQILYVRMKEAETYEDWRAAANELDLLEGNSTWKNEDESSEYNVPLLQTRLQQLENARTEQDASRMLFLIRTSLHRGLGGMGDLRLYKHSHIGTKALIERYIESAQKTMQELLKLSDRKQCDLDRRFILDNLLEARQSFGRSALLLSGGGTFGMNHIGVLKTLWEQKLLPRIVSGSSAGSIVCAVLCTKTDEEIPQVLSEFCYGELNVFEREGEEHGVLRKAARFLKHGSVFDINIMIGVLHDMFGDLTFQEAYNRTRRILNISVSAEGLHELPRLLNYVTAPNVIIWSAVAASCSVPLIFSAAQLMAKDPRTGDHVPWNPSPIKWVDGSVDNDLPMTRLAEMFNVNHFIVSQVNPHVVPFLSKQDEVIASAAERSTSAVAAGPSWLHTMANLAKGEALHRMHVLTELGILPNTFTKARSVLSQKYSGDITILPEISYSNFPKILTNPSIEFMEQAMLSGQRATWPKISRIQNHCTIELALDTAVQHLRSSVVFSPSQVDLRMTTINTRAKGYQSISNSRDRAGKPRVLRYRRSQQEMSPPPQHSPNKRPRSYVEAGHHKQPPARKFPRPSTPHEPGQPPLLRLTAVEMQSSSAEEPDADLFSPDESDDEDSYSSASDFSADPIPELWPSTRQLFPSASQPTTPFQSTKFSRSYTHLAPMTPRLENVASEQTQGRPSSPELNYKRMFHGTGPDSIAADDSEPDLTNPSLAYRGRRDSTGQRGSITGSTSKDGEPSKTPKRPATSKRMSLHNLLQPLALDVSGTRGMMLRRKRSRSTGLKGVMPPGRQ</sequence>
<evidence type="ECO:0000256" key="6">
    <source>
        <dbReference type="RuleBase" id="RU362055"/>
    </source>
</evidence>
<evidence type="ECO:0000256" key="7">
    <source>
        <dbReference type="SAM" id="MobiDB-lite"/>
    </source>
</evidence>
<evidence type="ECO:0000256" key="1">
    <source>
        <dbReference type="ARBA" id="ARBA00002682"/>
    </source>
</evidence>
<dbReference type="CDD" id="cd07230">
    <property type="entry name" value="Pat_TGL4-5_like"/>
    <property type="match status" value="1"/>
</dbReference>
<dbReference type="InterPro" id="IPR021771">
    <property type="entry name" value="Triacylglycerol_lipase_N"/>
</dbReference>
<feature type="compositionally biased region" description="Polar residues" evidence="7">
    <location>
        <begin position="801"/>
        <end position="811"/>
    </location>
</feature>
<evidence type="ECO:0000256" key="5">
    <source>
        <dbReference type="PROSITE-ProRule" id="PRU01161"/>
    </source>
</evidence>
<comment type="similarity">
    <text evidence="6">Belongs to the PLPL family.</text>
</comment>
<protein>
    <recommendedName>
        <fullName evidence="6">Patatin-like phospholipase domain-containing protein</fullName>
        <ecNumber evidence="6">3.1.1.-</ecNumber>
    </recommendedName>
</protein>
<evidence type="ECO:0000259" key="8">
    <source>
        <dbReference type="PROSITE" id="PS51635"/>
    </source>
</evidence>
<dbReference type="STRING" id="50376.A0A517L0J3"/>
<dbReference type="PANTHER" id="PTHR14226:SF10">
    <property type="entry name" value="TRIACYLGLYCEROL LIPASE 4-RELATED"/>
    <property type="match status" value="1"/>
</dbReference>
<dbReference type="GO" id="GO:0016020">
    <property type="term" value="C:membrane"/>
    <property type="evidence" value="ECO:0007669"/>
    <property type="project" value="UniProtKB-SubCell"/>
</dbReference>
<dbReference type="PROSITE" id="PS51635">
    <property type="entry name" value="PNPLA"/>
    <property type="match status" value="1"/>
</dbReference>
<evidence type="ECO:0000313" key="10">
    <source>
        <dbReference type="Proteomes" id="UP000316270"/>
    </source>
</evidence>
<keyword evidence="2 5" id="KW-0378">Hydrolase</keyword>
<feature type="active site" description="Nucleophile" evidence="5">
    <location>
        <position position="259"/>
    </location>
</feature>
<comment type="function">
    <text evidence="6">Lipid hydrolase.</text>
</comment>
<dbReference type="GO" id="GO:0004806">
    <property type="term" value="F:triacylglycerol lipase activity"/>
    <property type="evidence" value="ECO:0007669"/>
    <property type="project" value="InterPro"/>
</dbReference>
<comment type="function">
    <text evidence="1">Probable lipid hydrolase.</text>
</comment>
<accession>A0A517L0J3</accession>
<feature type="compositionally biased region" description="Basic residues" evidence="7">
    <location>
        <begin position="641"/>
        <end position="650"/>
    </location>
</feature>
<proteinExistence type="inferred from homology"/>
<feature type="short sequence motif" description="GXSXG" evidence="5">
    <location>
        <begin position="257"/>
        <end position="261"/>
    </location>
</feature>
<comment type="caution">
    <text evidence="5">Lacks conserved residue(s) required for the propagation of feature annotation.</text>
</comment>
<evidence type="ECO:0000256" key="3">
    <source>
        <dbReference type="ARBA" id="ARBA00022963"/>
    </source>
</evidence>
<dbReference type="OrthoDB" id="10049244at2759"/>
<feature type="compositionally biased region" description="Acidic residues" evidence="7">
    <location>
        <begin position="677"/>
        <end position="694"/>
    </location>
</feature>
<organism evidence="9 10">
    <name type="scientific">Venturia effusa</name>
    <dbReference type="NCBI Taxonomy" id="50376"/>
    <lineage>
        <taxon>Eukaryota</taxon>
        <taxon>Fungi</taxon>
        <taxon>Dikarya</taxon>
        <taxon>Ascomycota</taxon>
        <taxon>Pezizomycotina</taxon>
        <taxon>Dothideomycetes</taxon>
        <taxon>Pleosporomycetidae</taxon>
        <taxon>Venturiales</taxon>
        <taxon>Venturiaceae</taxon>
        <taxon>Venturia</taxon>
    </lineage>
</organism>
<dbReference type="Pfam" id="PF01734">
    <property type="entry name" value="Patatin"/>
    <property type="match status" value="1"/>
</dbReference>
<feature type="region of interest" description="Disordered" evidence="7">
    <location>
        <begin position="746"/>
        <end position="869"/>
    </location>
</feature>
<dbReference type="Gene3D" id="3.40.1090.10">
    <property type="entry name" value="Cytosolic phospholipase A2 catalytic domain"/>
    <property type="match status" value="2"/>
</dbReference>
<dbReference type="Pfam" id="PF11815">
    <property type="entry name" value="DUF3336"/>
    <property type="match status" value="1"/>
</dbReference>
<feature type="active site" description="Proton acceptor" evidence="5">
    <location>
        <position position="410"/>
    </location>
</feature>
<dbReference type="SUPFAM" id="SSF52151">
    <property type="entry name" value="FabD/lysophospholipase-like"/>
    <property type="match status" value="1"/>
</dbReference>
<dbReference type="AlphaFoldDB" id="A0A517L0J3"/>